<evidence type="ECO:0000313" key="2">
    <source>
        <dbReference type="Proteomes" id="UP000250321"/>
    </source>
</evidence>
<dbReference type="STRING" id="2094558.A0A314U6U8"/>
<dbReference type="EMBL" id="PJQY01003984">
    <property type="protein sequence ID" value="PQM32960.1"/>
    <property type="molecule type" value="Genomic_DNA"/>
</dbReference>
<gene>
    <name evidence="1" type="ORF">Pyn_26016</name>
</gene>
<proteinExistence type="predicted"/>
<evidence type="ECO:0000313" key="1">
    <source>
        <dbReference type="EMBL" id="PQM32960.1"/>
    </source>
</evidence>
<reference evidence="1 2" key="1">
    <citation type="submission" date="2018-02" db="EMBL/GenBank/DDBJ databases">
        <title>Draft genome of wild Prunus yedoensis var. nudiflora.</title>
        <authorList>
            <person name="Baek S."/>
            <person name="Kim J.-H."/>
            <person name="Choi K."/>
            <person name="Kim G.-B."/>
            <person name="Cho A."/>
            <person name="Jang H."/>
            <person name="Shin C.-H."/>
            <person name="Yu H.-J."/>
            <person name="Mun J.-H."/>
        </authorList>
    </citation>
    <scope>NUCLEOTIDE SEQUENCE [LARGE SCALE GENOMIC DNA]</scope>
    <source>
        <strain evidence="2">cv. Jeju island</strain>
        <tissue evidence="1">Leaf</tissue>
    </source>
</reference>
<accession>A0A314U6U8</accession>
<comment type="caution">
    <text evidence="1">The sequence shown here is derived from an EMBL/GenBank/DDBJ whole genome shotgun (WGS) entry which is preliminary data.</text>
</comment>
<dbReference type="Proteomes" id="UP000250321">
    <property type="component" value="Unassembled WGS sequence"/>
</dbReference>
<dbReference type="AlphaFoldDB" id="A0A314U6U8"/>
<protein>
    <submittedName>
        <fullName evidence="1">Putative mediator of RNA polymerase II transcription subunit 26</fullName>
    </submittedName>
</protein>
<name>A0A314U6U8_PRUYE</name>
<keyword evidence="2" id="KW-1185">Reference proteome</keyword>
<organism evidence="1 2">
    <name type="scientific">Prunus yedoensis var. nudiflora</name>
    <dbReference type="NCBI Taxonomy" id="2094558"/>
    <lineage>
        <taxon>Eukaryota</taxon>
        <taxon>Viridiplantae</taxon>
        <taxon>Streptophyta</taxon>
        <taxon>Embryophyta</taxon>
        <taxon>Tracheophyta</taxon>
        <taxon>Spermatophyta</taxon>
        <taxon>Magnoliopsida</taxon>
        <taxon>eudicotyledons</taxon>
        <taxon>Gunneridae</taxon>
        <taxon>Pentapetalae</taxon>
        <taxon>rosids</taxon>
        <taxon>fabids</taxon>
        <taxon>Rosales</taxon>
        <taxon>Rosaceae</taxon>
        <taxon>Amygdaloideae</taxon>
        <taxon>Amygdaleae</taxon>
        <taxon>Prunus</taxon>
    </lineage>
</organism>
<sequence length="73" mass="8218">MRDNIPALLLEILAKKSLSDLGWLFETKQNRSCRADEQIVVSDSLSYGDSASWPCARQLPEADIYALPFTVLF</sequence>
<dbReference type="OrthoDB" id="778084at2759"/>